<feature type="transmembrane region" description="Helical" evidence="5">
    <location>
        <begin position="250"/>
        <end position="268"/>
    </location>
</feature>
<feature type="transmembrane region" description="Helical" evidence="5">
    <location>
        <begin position="34"/>
        <end position="54"/>
    </location>
</feature>
<dbReference type="InterPro" id="IPR036259">
    <property type="entry name" value="MFS_trans_sf"/>
</dbReference>
<protein>
    <submittedName>
        <fullName evidence="6">Major facilitator superfamily domain-containing protein</fullName>
    </submittedName>
</protein>
<evidence type="ECO:0000256" key="3">
    <source>
        <dbReference type="ARBA" id="ARBA00022989"/>
    </source>
</evidence>
<feature type="transmembrane region" description="Helical" evidence="5">
    <location>
        <begin position="288"/>
        <end position="305"/>
    </location>
</feature>
<dbReference type="InterPro" id="IPR010291">
    <property type="entry name" value="Ion_channel_UNC-93"/>
</dbReference>
<dbReference type="Proteomes" id="UP000320762">
    <property type="component" value="Unassembled WGS sequence"/>
</dbReference>
<dbReference type="OrthoDB" id="196103at2759"/>
<keyword evidence="4 5" id="KW-0472">Membrane</keyword>
<evidence type="ECO:0000256" key="4">
    <source>
        <dbReference type="ARBA" id="ARBA00023136"/>
    </source>
</evidence>
<evidence type="ECO:0000256" key="1">
    <source>
        <dbReference type="ARBA" id="ARBA00004141"/>
    </source>
</evidence>
<dbReference type="SUPFAM" id="SSF103473">
    <property type="entry name" value="MFS general substrate transporter"/>
    <property type="match status" value="1"/>
</dbReference>
<dbReference type="PANTHER" id="PTHR23294:SF59">
    <property type="entry name" value="UNC93-LIKE PROTEIN C922.05C"/>
    <property type="match status" value="1"/>
</dbReference>
<dbReference type="Pfam" id="PF05978">
    <property type="entry name" value="UNC-93"/>
    <property type="match status" value="1"/>
</dbReference>
<feature type="transmembrane region" description="Helical" evidence="5">
    <location>
        <begin position="392"/>
        <end position="413"/>
    </location>
</feature>
<evidence type="ECO:0000256" key="2">
    <source>
        <dbReference type="ARBA" id="ARBA00022692"/>
    </source>
</evidence>
<keyword evidence="3 5" id="KW-1133">Transmembrane helix</keyword>
<feature type="transmembrane region" description="Helical" evidence="5">
    <location>
        <begin position="317"/>
        <end position="338"/>
    </location>
</feature>
<feature type="transmembrane region" description="Helical" evidence="5">
    <location>
        <begin position="74"/>
        <end position="94"/>
    </location>
</feature>
<feature type="transmembrane region" description="Helical" evidence="5">
    <location>
        <begin position="425"/>
        <end position="443"/>
    </location>
</feature>
<name>A0A550BWR7_9AGAR</name>
<gene>
    <name evidence="6" type="ORF">BD626DRAFT_412691</name>
</gene>
<keyword evidence="2 5" id="KW-0812">Transmembrane</keyword>
<feature type="transmembrane region" description="Helical" evidence="5">
    <location>
        <begin position="159"/>
        <end position="177"/>
    </location>
</feature>
<organism evidence="6 7">
    <name type="scientific">Schizophyllum amplum</name>
    <dbReference type="NCBI Taxonomy" id="97359"/>
    <lineage>
        <taxon>Eukaryota</taxon>
        <taxon>Fungi</taxon>
        <taxon>Dikarya</taxon>
        <taxon>Basidiomycota</taxon>
        <taxon>Agaricomycotina</taxon>
        <taxon>Agaricomycetes</taxon>
        <taxon>Agaricomycetidae</taxon>
        <taxon>Agaricales</taxon>
        <taxon>Schizophyllaceae</taxon>
        <taxon>Schizophyllum</taxon>
    </lineage>
</organism>
<sequence>MAAEKNVEAQREVLEPPKWHRVGPISLPPYRSTLTQTCLIGFICFLVVGMFNVLGSIGGSGQLDATTADNSNTVLYALFAVIALISGPICNYFGPKITLASGGIGYALYTASFWCFNHTANDGFVMFGGAACGIAAGLFWTAEGTILMSYPMEHQKGSYIAIFWAIWSMGAVIGSIIPTVDNWNQTESGTVKDGTYIALFILMLCGSFFALFLVRPSKVVRDDGSKVFLHSSTSIIQEMRNLPTALRREPYIVLFFPYAFCGLWYIPYQSNDYNSYFFNVRSRGFNSIWYNLASLIGAVIPGLLLDLKRFNRRTRAIAGWAFMFVLLNAILIAGVFPFRESHRGVDYDVMDALDSRSSGYVCLYFFYGFLDGAWQCYAYWIMGCLSNDPLVLSMYAAFYKVFGAAGAAIVFSLDANKKPYVDMFGSYWGLTAGSLLCLLPLVLMRVTNHTDPVEDADFVGAAGMLPGAGAGEAVAMSEFDKKDPSVVRE</sequence>
<accession>A0A550BWR7</accession>
<comment type="caution">
    <text evidence="6">The sequence shown here is derived from an EMBL/GenBank/DDBJ whole genome shotgun (WGS) entry which is preliminary data.</text>
</comment>
<feature type="transmembrane region" description="Helical" evidence="5">
    <location>
        <begin position="358"/>
        <end position="380"/>
    </location>
</feature>
<dbReference type="InterPro" id="IPR051617">
    <property type="entry name" value="UNC-93-like_regulator"/>
</dbReference>
<dbReference type="GO" id="GO:0016020">
    <property type="term" value="C:membrane"/>
    <property type="evidence" value="ECO:0007669"/>
    <property type="project" value="UniProtKB-SubCell"/>
</dbReference>
<evidence type="ECO:0000256" key="5">
    <source>
        <dbReference type="SAM" id="Phobius"/>
    </source>
</evidence>
<dbReference type="Gene3D" id="1.20.1250.20">
    <property type="entry name" value="MFS general substrate transporter like domains"/>
    <property type="match status" value="2"/>
</dbReference>
<dbReference type="AlphaFoldDB" id="A0A550BWR7"/>
<dbReference type="EMBL" id="VDMD01000054">
    <property type="protein sequence ID" value="TRM56992.1"/>
    <property type="molecule type" value="Genomic_DNA"/>
</dbReference>
<reference evidence="6 7" key="1">
    <citation type="journal article" date="2019" name="New Phytol.">
        <title>Comparative genomics reveals unique wood-decay strategies and fruiting body development in the Schizophyllaceae.</title>
        <authorList>
            <person name="Almasi E."/>
            <person name="Sahu N."/>
            <person name="Krizsan K."/>
            <person name="Balint B."/>
            <person name="Kovacs G.M."/>
            <person name="Kiss B."/>
            <person name="Cseklye J."/>
            <person name="Drula E."/>
            <person name="Henrissat B."/>
            <person name="Nagy I."/>
            <person name="Chovatia M."/>
            <person name="Adam C."/>
            <person name="LaButti K."/>
            <person name="Lipzen A."/>
            <person name="Riley R."/>
            <person name="Grigoriev I.V."/>
            <person name="Nagy L.G."/>
        </authorList>
    </citation>
    <scope>NUCLEOTIDE SEQUENCE [LARGE SCALE GENOMIC DNA]</scope>
    <source>
        <strain evidence="6 7">NL-1724</strain>
    </source>
</reference>
<feature type="transmembrane region" description="Helical" evidence="5">
    <location>
        <begin position="197"/>
        <end position="214"/>
    </location>
</feature>
<keyword evidence="7" id="KW-1185">Reference proteome</keyword>
<comment type="subcellular location">
    <subcellularLocation>
        <location evidence="1">Membrane</location>
        <topology evidence="1">Multi-pass membrane protein</topology>
    </subcellularLocation>
</comment>
<evidence type="ECO:0000313" key="7">
    <source>
        <dbReference type="Proteomes" id="UP000320762"/>
    </source>
</evidence>
<evidence type="ECO:0000313" key="6">
    <source>
        <dbReference type="EMBL" id="TRM56992.1"/>
    </source>
</evidence>
<dbReference type="PANTHER" id="PTHR23294">
    <property type="entry name" value="ET TRANSLATION PRODUCT-RELATED"/>
    <property type="match status" value="1"/>
</dbReference>
<feature type="transmembrane region" description="Helical" evidence="5">
    <location>
        <begin position="124"/>
        <end position="147"/>
    </location>
</feature>
<proteinExistence type="predicted"/>